<feature type="domain" description="DUF3857" evidence="4">
    <location>
        <begin position="73"/>
        <end position="241"/>
    </location>
</feature>
<dbReference type="InterPro" id="IPR019734">
    <property type="entry name" value="TPR_rpt"/>
</dbReference>
<dbReference type="SUPFAM" id="SSF54001">
    <property type="entry name" value="Cysteine proteinases"/>
    <property type="match status" value="1"/>
</dbReference>
<feature type="domain" description="Transglutaminase-like" evidence="3">
    <location>
        <begin position="302"/>
        <end position="393"/>
    </location>
</feature>
<dbReference type="EMBL" id="CP136336">
    <property type="protein sequence ID" value="WOB09015.1"/>
    <property type="molecule type" value="Genomic_DNA"/>
</dbReference>
<dbReference type="SUPFAM" id="SSF48452">
    <property type="entry name" value="TPR-like"/>
    <property type="match status" value="1"/>
</dbReference>
<feature type="chain" id="PRO_5045623763" evidence="2">
    <location>
        <begin position="17"/>
        <end position="927"/>
    </location>
</feature>
<name>A0ABZ0D146_9BURK</name>
<dbReference type="Gene3D" id="3.10.620.30">
    <property type="match status" value="1"/>
</dbReference>
<accession>A0ABZ0D146</accession>
<evidence type="ECO:0000313" key="5">
    <source>
        <dbReference type="EMBL" id="WOB09015.1"/>
    </source>
</evidence>
<sequence length="927" mass="102125">MALSLAATLLPATASAQSPTSSKAPARSGAGYKIERTPAWVKPIKPSAAAAAPTTTSPGYRITLMDYQTQLTADGGEHAYTHTRLAISDSAGVQAVSKVQVYFNPAFQTVSLHEAVVLRNGARLDRLKDARIELLRREEGLERMTLTGVQTLLVLLNDVRVGDAVEVAYTVHGTNPIYKGHYADTFQLGHPAAVDELQVRLEAPAGRTLHTRGIRSDATFERSTQGGRQVLTLTRRNIPPVIAEEQTPPWFKVYPALHVSDYADWQQVAAWAEDLFATPGDLGAELQGRIEAWRAKGLPRERLASEVIEFVQDEVRYFSVSLGESSHRPKPPARTLAERLGDCKDKTALLNAILQRLGFEARPVLISVGRNRGVADYLPAHDQFDHVITQLTLDGTVYWIDPTMQKQGRQLQTRGVASYGMGLVVSPSTTGLVRVGPGPSQAYTLEWDSVWDASDLKRTPTFTTTLRARGLAAEGWRAGVEAGGAERLAGAIAGAYARMLPGLKAVGSPTVRDNRDTNIFQLELKYEAPGLGQYDRGALAVELPALELLDSLVGPRELRREMPFLVDQPVQVRQRLRAIAPQRFTAPPPPPSEVVDKHFRVASRYEVNGNSFDYLLTYERRSDEVQPADLNGFREKLQTARRLGGVSVRLPLLSMEPLRAQFDEIDRRVTQKLGRQADTLRELVVRQEVERLFASELLRQVGDSGPLVGQLLERRAIANSNLADHDATLADADRALASAPEARYSHYTRGLALMSLGRGGEALSAMQQFTNPNNRAALAMGLGNAQYYQGELADAERNFNQAVQESSGNDRVFALSWLYIASQKAGGKGRSVVLPHLPDVSRGSWPGVLVHYLAGEASQDEVIERAKENKSMERLNLSEAYFYMGQQLLLAGKTSEAKRMFRRTVDLQATPYREFAFAELELKRSEP</sequence>
<dbReference type="Gene3D" id="1.25.40.10">
    <property type="entry name" value="Tetratricopeptide repeat domain"/>
    <property type="match status" value="1"/>
</dbReference>
<evidence type="ECO:0000256" key="2">
    <source>
        <dbReference type="SAM" id="SignalP"/>
    </source>
</evidence>
<feature type="signal peptide" evidence="2">
    <location>
        <begin position="1"/>
        <end position="16"/>
    </location>
</feature>
<dbReference type="RefSeq" id="WP_316701975.1">
    <property type="nucleotide sequence ID" value="NZ_CP136336.1"/>
</dbReference>
<gene>
    <name evidence="5" type="ORF">RXV79_02920</name>
</gene>
<evidence type="ECO:0000259" key="4">
    <source>
        <dbReference type="Pfam" id="PF12969"/>
    </source>
</evidence>
<feature type="repeat" description="TPR" evidence="1">
    <location>
        <begin position="878"/>
        <end position="911"/>
    </location>
</feature>
<evidence type="ECO:0000259" key="3">
    <source>
        <dbReference type="Pfam" id="PF01841"/>
    </source>
</evidence>
<evidence type="ECO:0000313" key="6">
    <source>
        <dbReference type="Proteomes" id="UP001303946"/>
    </source>
</evidence>
<dbReference type="Gene3D" id="2.60.40.3140">
    <property type="match status" value="1"/>
</dbReference>
<dbReference type="SMART" id="SM00028">
    <property type="entry name" value="TPR"/>
    <property type="match status" value="3"/>
</dbReference>
<keyword evidence="6" id="KW-1185">Reference proteome</keyword>
<organism evidence="5 6">
    <name type="scientific">Piscinibacter gummiphilus</name>
    <dbReference type="NCBI Taxonomy" id="946333"/>
    <lineage>
        <taxon>Bacteria</taxon>
        <taxon>Pseudomonadati</taxon>
        <taxon>Pseudomonadota</taxon>
        <taxon>Betaproteobacteria</taxon>
        <taxon>Burkholderiales</taxon>
        <taxon>Sphaerotilaceae</taxon>
        <taxon>Piscinibacter</taxon>
    </lineage>
</organism>
<keyword evidence="1" id="KW-0802">TPR repeat</keyword>
<dbReference type="InterPro" id="IPR038765">
    <property type="entry name" value="Papain-like_cys_pep_sf"/>
</dbReference>
<dbReference type="Pfam" id="PF12969">
    <property type="entry name" value="DUF3857"/>
    <property type="match status" value="1"/>
</dbReference>
<dbReference type="InterPro" id="IPR011990">
    <property type="entry name" value="TPR-like_helical_dom_sf"/>
</dbReference>
<reference evidence="5 6" key="1">
    <citation type="submission" date="2023-10" db="EMBL/GenBank/DDBJ databases">
        <title>Bacteria for the degradation of biodegradable plastic PBAT(Polybutylene adipate terephthalate).</title>
        <authorList>
            <person name="Weon H.-Y."/>
            <person name="Yeon J."/>
        </authorList>
    </citation>
    <scope>NUCLEOTIDE SEQUENCE [LARGE SCALE GENOMIC DNA]</scope>
    <source>
        <strain evidence="5 6">SBD 7-3</strain>
    </source>
</reference>
<proteinExistence type="predicted"/>
<dbReference type="Pfam" id="PF01841">
    <property type="entry name" value="Transglut_core"/>
    <property type="match status" value="1"/>
</dbReference>
<dbReference type="InterPro" id="IPR002931">
    <property type="entry name" value="Transglutaminase-like"/>
</dbReference>
<dbReference type="PROSITE" id="PS50005">
    <property type="entry name" value="TPR"/>
    <property type="match status" value="1"/>
</dbReference>
<protein>
    <submittedName>
        <fullName evidence="5">DUF3857 domain-containing protein</fullName>
    </submittedName>
</protein>
<dbReference type="InterPro" id="IPR024618">
    <property type="entry name" value="DUF3857"/>
</dbReference>
<evidence type="ECO:0000256" key="1">
    <source>
        <dbReference type="PROSITE-ProRule" id="PRU00339"/>
    </source>
</evidence>
<dbReference type="Proteomes" id="UP001303946">
    <property type="component" value="Chromosome"/>
</dbReference>
<keyword evidence="2" id="KW-0732">Signal</keyword>